<protein>
    <submittedName>
        <fullName evidence="15">TonB-dependent receptor</fullName>
    </submittedName>
</protein>
<dbReference type="InterPro" id="IPR036942">
    <property type="entry name" value="Beta-barrel_TonB_sf"/>
</dbReference>
<feature type="domain" description="TonB-dependent receptor plug" evidence="14">
    <location>
        <begin position="52"/>
        <end position="144"/>
    </location>
</feature>
<dbReference type="InterPro" id="IPR039426">
    <property type="entry name" value="TonB-dep_rcpt-like"/>
</dbReference>
<comment type="caution">
    <text evidence="15">The sequence shown here is derived from an EMBL/GenBank/DDBJ whole genome shotgun (WGS) entry which is preliminary data.</text>
</comment>
<keyword evidence="5 12" id="KW-0732">Signal</keyword>
<keyword evidence="8 15" id="KW-0675">Receptor</keyword>
<evidence type="ECO:0000313" key="15">
    <source>
        <dbReference type="EMBL" id="MBK0401364.1"/>
    </source>
</evidence>
<keyword evidence="9 10" id="KW-0998">Cell outer membrane</keyword>
<dbReference type="Gene3D" id="2.40.170.20">
    <property type="entry name" value="TonB-dependent receptor, beta-barrel domain"/>
    <property type="match status" value="1"/>
</dbReference>
<feature type="signal peptide" evidence="12">
    <location>
        <begin position="1"/>
        <end position="19"/>
    </location>
</feature>
<sequence>MRCVSFLSLLFCGVLPAFAQQADSLGGRKLREVEIVARKPEVFAAGSRHTPIDSAFLKNNNAGSLADILQNATAVYIKSYGIASVSFRGTTASQTAVLWNGFNINLPALGQTDFSIIPANSLGSIHLQHGSAGSNFGSSAIGGAVLLSSNTDIKPGLSLNVQQDFGSFGRYFTQIGGSYGFKKANVDASIFRTEAKNNFPFINTFKFGKPAEKQENAATEQAGFTANASWKATDNSRFFFRNWFTSSNFQAQPGMIAANTHARNQNRNLRSMAEWNYRSGWGNTSLKAAYFHDFMQYQDDNLQPADTDIKTYQIQAEQAFIFREKLNINLGAHAQYFAGKVDGYSQPVNEWRNSVFALLRYDLFETLHLNLNWRQAFVQGFNPPPAPTFGLSYAFLNRAKNTLSWKGNITRGYRVPTLNDRYWPPGNENLKPEESWNYETGLVHQFTQNQLTTETELTVYALRVDDWIQWLPSAKDASKWVPVNLKKVHAGGLEFSGKITYHFSDWHLKLNGNYAYTRSVQKATYLISDEPLNRQLVYTPLHTASALAGLGYKTWFLNLNGSFTGERFADAENEIALPAYMLFNVSGSKALQAGKCRFQVIGQINNLTNTVYQNLQYYARPGRNYNLSLRFELN</sequence>
<evidence type="ECO:0000256" key="11">
    <source>
        <dbReference type="RuleBase" id="RU003357"/>
    </source>
</evidence>
<dbReference type="InterPro" id="IPR000531">
    <property type="entry name" value="Beta-barrel_TonB"/>
</dbReference>
<dbReference type="PANTHER" id="PTHR30069">
    <property type="entry name" value="TONB-DEPENDENT OUTER MEMBRANE RECEPTOR"/>
    <property type="match status" value="1"/>
</dbReference>
<comment type="similarity">
    <text evidence="10 11">Belongs to the TonB-dependent receptor family.</text>
</comment>
<evidence type="ECO:0000259" key="14">
    <source>
        <dbReference type="Pfam" id="PF07715"/>
    </source>
</evidence>
<evidence type="ECO:0000256" key="4">
    <source>
        <dbReference type="ARBA" id="ARBA00022692"/>
    </source>
</evidence>
<name>A0ABS1BWD8_9BACT</name>
<dbReference type="Gene3D" id="2.170.130.10">
    <property type="entry name" value="TonB-dependent receptor, plug domain"/>
    <property type="match status" value="1"/>
</dbReference>
<dbReference type="RefSeq" id="WP_200504000.1">
    <property type="nucleotide sequence ID" value="NZ_JAEHFX010000001.1"/>
</dbReference>
<evidence type="ECO:0000259" key="13">
    <source>
        <dbReference type="Pfam" id="PF00593"/>
    </source>
</evidence>
<organism evidence="15 16">
    <name type="scientific">Adhaeribacter terrigena</name>
    <dbReference type="NCBI Taxonomy" id="2793070"/>
    <lineage>
        <taxon>Bacteria</taxon>
        <taxon>Pseudomonadati</taxon>
        <taxon>Bacteroidota</taxon>
        <taxon>Cytophagia</taxon>
        <taxon>Cytophagales</taxon>
        <taxon>Hymenobacteraceae</taxon>
        <taxon>Adhaeribacter</taxon>
    </lineage>
</organism>
<gene>
    <name evidence="15" type="ORF">I5M27_00100</name>
</gene>
<keyword evidence="7 10" id="KW-0472">Membrane</keyword>
<keyword evidence="6 11" id="KW-0798">TonB box</keyword>
<keyword evidence="4 10" id="KW-0812">Transmembrane</keyword>
<feature type="chain" id="PRO_5047289379" evidence="12">
    <location>
        <begin position="20"/>
        <end position="634"/>
    </location>
</feature>
<evidence type="ECO:0000256" key="5">
    <source>
        <dbReference type="ARBA" id="ARBA00022729"/>
    </source>
</evidence>
<keyword evidence="2 10" id="KW-0813">Transport</keyword>
<evidence type="ECO:0000256" key="9">
    <source>
        <dbReference type="ARBA" id="ARBA00023237"/>
    </source>
</evidence>
<dbReference type="InterPro" id="IPR012910">
    <property type="entry name" value="Plug_dom"/>
</dbReference>
<accession>A0ABS1BWD8</accession>
<dbReference type="EMBL" id="JAEHFX010000001">
    <property type="protein sequence ID" value="MBK0401364.1"/>
    <property type="molecule type" value="Genomic_DNA"/>
</dbReference>
<dbReference type="SUPFAM" id="SSF56935">
    <property type="entry name" value="Porins"/>
    <property type="match status" value="1"/>
</dbReference>
<dbReference type="Pfam" id="PF07715">
    <property type="entry name" value="Plug"/>
    <property type="match status" value="1"/>
</dbReference>
<evidence type="ECO:0000256" key="6">
    <source>
        <dbReference type="ARBA" id="ARBA00023077"/>
    </source>
</evidence>
<dbReference type="PROSITE" id="PS52016">
    <property type="entry name" value="TONB_DEPENDENT_REC_3"/>
    <property type="match status" value="1"/>
</dbReference>
<reference evidence="15 16" key="1">
    <citation type="submission" date="2020-12" db="EMBL/GenBank/DDBJ databases">
        <title>Bacterial novel species Adhaeribacter sp. BT258 isolated from soil.</title>
        <authorList>
            <person name="Jung H.-Y."/>
        </authorList>
    </citation>
    <scope>NUCLEOTIDE SEQUENCE [LARGE SCALE GENOMIC DNA]</scope>
    <source>
        <strain evidence="15 16">BT258</strain>
    </source>
</reference>
<evidence type="ECO:0000256" key="3">
    <source>
        <dbReference type="ARBA" id="ARBA00022452"/>
    </source>
</evidence>
<proteinExistence type="inferred from homology"/>
<comment type="subcellular location">
    <subcellularLocation>
        <location evidence="1 10">Cell outer membrane</location>
        <topology evidence="1 10">Multi-pass membrane protein</topology>
    </subcellularLocation>
</comment>
<evidence type="ECO:0000256" key="10">
    <source>
        <dbReference type="PROSITE-ProRule" id="PRU01360"/>
    </source>
</evidence>
<evidence type="ECO:0000256" key="2">
    <source>
        <dbReference type="ARBA" id="ARBA00022448"/>
    </source>
</evidence>
<evidence type="ECO:0000256" key="12">
    <source>
        <dbReference type="SAM" id="SignalP"/>
    </source>
</evidence>
<evidence type="ECO:0000256" key="1">
    <source>
        <dbReference type="ARBA" id="ARBA00004571"/>
    </source>
</evidence>
<dbReference type="PANTHER" id="PTHR30069:SF29">
    <property type="entry name" value="HEMOGLOBIN AND HEMOGLOBIN-HAPTOGLOBIN-BINDING PROTEIN 1-RELATED"/>
    <property type="match status" value="1"/>
</dbReference>
<keyword evidence="16" id="KW-1185">Reference proteome</keyword>
<evidence type="ECO:0000256" key="7">
    <source>
        <dbReference type="ARBA" id="ARBA00023136"/>
    </source>
</evidence>
<keyword evidence="3 10" id="KW-1134">Transmembrane beta strand</keyword>
<evidence type="ECO:0000256" key="8">
    <source>
        <dbReference type="ARBA" id="ARBA00023170"/>
    </source>
</evidence>
<feature type="domain" description="TonB-dependent receptor-like beta-barrel" evidence="13">
    <location>
        <begin position="220"/>
        <end position="607"/>
    </location>
</feature>
<dbReference type="Pfam" id="PF00593">
    <property type="entry name" value="TonB_dep_Rec_b-barrel"/>
    <property type="match status" value="1"/>
</dbReference>
<dbReference type="InterPro" id="IPR037066">
    <property type="entry name" value="Plug_dom_sf"/>
</dbReference>
<dbReference type="Proteomes" id="UP000644147">
    <property type="component" value="Unassembled WGS sequence"/>
</dbReference>
<evidence type="ECO:0000313" key="16">
    <source>
        <dbReference type="Proteomes" id="UP000644147"/>
    </source>
</evidence>